<keyword evidence="6" id="KW-1185">Reference proteome</keyword>
<dbReference type="Proteomes" id="UP000758168">
    <property type="component" value="Unassembled WGS sequence"/>
</dbReference>
<dbReference type="Pfam" id="PF01547">
    <property type="entry name" value="SBP_bac_1"/>
    <property type="match status" value="1"/>
</dbReference>
<proteinExistence type="inferred from homology"/>
<protein>
    <submittedName>
        <fullName evidence="5">Multiple sugar transport system substrate-binding protein</fullName>
    </submittedName>
</protein>
<keyword evidence="3" id="KW-0732">Signal</keyword>
<dbReference type="RefSeq" id="WP_307803680.1">
    <property type="nucleotide sequence ID" value="NZ_BAAAMH010000016.1"/>
</dbReference>
<evidence type="ECO:0000256" key="2">
    <source>
        <dbReference type="ARBA" id="ARBA00022448"/>
    </source>
</evidence>
<dbReference type="PANTHER" id="PTHR30061">
    <property type="entry name" value="MALTOSE-BINDING PERIPLASMIC PROTEIN"/>
    <property type="match status" value="1"/>
</dbReference>
<feature type="region of interest" description="Disordered" evidence="4">
    <location>
        <begin position="1"/>
        <end position="26"/>
    </location>
</feature>
<evidence type="ECO:0000313" key="5">
    <source>
        <dbReference type="EMBL" id="MBP2415106.1"/>
    </source>
</evidence>
<reference evidence="5 6" key="1">
    <citation type="submission" date="2021-03" db="EMBL/GenBank/DDBJ databases">
        <title>Sequencing the genomes of 1000 actinobacteria strains.</title>
        <authorList>
            <person name="Klenk H.-P."/>
        </authorList>
    </citation>
    <scope>NUCLEOTIDE SEQUENCE [LARGE SCALE GENOMIC DNA]</scope>
    <source>
        <strain evidence="5 6">DSM 12936</strain>
    </source>
</reference>
<dbReference type="Gene3D" id="3.40.190.10">
    <property type="entry name" value="Periplasmic binding protein-like II"/>
    <property type="match status" value="2"/>
</dbReference>
<gene>
    <name evidence="5" type="ORF">JOF54_000028</name>
</gene>
<evidence type="ECO:0000256" key="4">
    <source>
        <dbReference type="SAM" id="MobiDB-lite"/>
    </source>
</evidence>
<evidence type="ECO:0000256" key="1">
    <source>
        <dbReference type="ARBA" id="ARBA00008520"/>
    </source>
</evidence>
<sequence length="419" mass="43853">MALATACSGSSTAPSAAGSSAGADAAYSDRGPITFARAKDNSGYAPKEVAAWNKEHPDEQVTLLDLPDSADQQRQQIIQGQQVKADTMTVVTTDVVWTAEFAAKGYVDELPADAFDLSGYLPATVKSATYFDKLYGVPGDSNGGLLYYRSDLLEKAGVEPPTTWAEMKAACAAVAKLPEADGVDCYGGQFDKYEGLTVAFAEAVDSSGGSIIGADGQPTVDTPEAAAGLGFLADSFADGTIPKGAITWKEEESRQAFQSGKLVFLRNWPYVYGLAGKTDGSSEVAGKFDVAPLPGLDGPGTSSLGGLNFAITKYGKNKATAVDFITFLSSAEEQKQRALASANPPVLESLYADPDMVAKFPYLPTLKDSIAQAEPLPQAVQYGDVTIAVQDAVYGTLNGQTQADAALTTLQGKLTELVR</sequence>
<accession>A0ABS4Z226</accession>
<dbReference type="EMBL" id="JAGIOB010000001">
    <property type="protein sequence ID" value="MBP2415106.1"/>
    <property type="molecule type" value="Genomic_DNA"/>
</dbReference>
<dbReference type="SUPFAM" id="SSF53850">
    <property type="entry name" value="Periplasmic binding protein-like II"/>
    <property type="match status" value="1"/>
</dbReference>
<keyword evidence="5" id="KW-0762">Sugar transport</keyword>
<comment type="similarity">
    <text evidence="1">Belongs to the bacterial solute-binding protein 1 family.</text>
</comment>
<evidence type="ECO:0000313" key="6">
    <source>
        <dbReference type="Proteomes" id="UP000758168"/>
    </source>
</evidence>
<dbReference type="CDD" id="cd14750">
    <property type="entry name" value="PBP2_TMBP"/>
    <property type="match status" value="1"/>
</dbReference>
<keyword evidence="2" id="KW-0813">Transport</keyword>
<evidence type="ECO:0000256" key="3">
    <source>
        <dbReference type="ARBA" id="ARBA00022729"/>
    </source>
</evidence>
<dbReference type="InterPro" id="IPR006059">
    <property type="entry name" value="SBP"/>
</dbReference>
<organism evidence="5 6">
    <name type="scientific">Microlunatus capsulatus</name>
    <dbReference type="NCBI Taxonomy" id="99117"/>
    <lineage>
        <taxon>Bacteria</taxon>
        <taxon>Bacillati</taxon>
        <taxon>Actinomycetota</taxon>
        <taxon>Actinomycetes</taxon>
        <taxon>Propionibacteriales</taxon>
        <taxon>Propionibacteriaceae</taxon>
        <taxon>Microlunatus</taxon>
    </lineage>
</organism>
<comment type="caution">
    <text evidence="5">The sequence shown here is derived from an EMBL/GenBank/DDBJ whole genome shotgun (WGS) entry which is preliminary data.</text>
</comment>
<name>A0ABS4Z226_9ACTN</name>
<dbReference type="PANTHER" id="PTHR30061:SF50">
    <property type="entry name" value="MALTOSE_MALTODEXTRIN-BINDING PERIPLASMIC PROTEIN"/>
    <property type="match status" value="1"/>
</dbReference>